<dbReference type="SUPFAM" id="SSF51316">
    <property type="entry name" value="Mss4-like"/>
    <property type="match status" value="1"/>
</dbReference>
<name>A0A4S3M0P8_9FLAO</name>
<feature type="chain" id="PRO_5020275705" description="peptide-methionine (R)-S-oxide reductase" evidence="4">
    <location>
        <begin position="21"/>
        <end position="173"/>
    </location>
</feature>
<dbReference type="InterPro" id="IPR011057">
    <property type="entry name" value="Mss4-like_sf"/>
</dbReference>
<evidence type="ECO:0000313" key="7">
    <source>
        <dbReference type="Proteomes" id="UP000305939"/>
    </source>
</evidence>
<sequence>MKNILLAIIPALLFSCNTTAQNKNKEKETAHTSESYEVTMSDAEWREKLTDMEYQVLRKAATERRFSSDLLEKKEEGVYVCAGCGHPLFKSEHKYDSGSGWPSFDREIEGNVAFDTDYKIGVARTEEHCARCGGHLGHVFNDGPQETTGERHCINGVALDFIPIEEFKRVTKQ</sequence>
<evidence type="ECO:0000256" key="1">
    <source>
        <dbReference type="ARBA" id="ARBA00012499"/>
    </source>
</evidence>
<dbReference type="AlphaFoldDB" id="A0A4S3M0P8"/>
<evidence type="ECO:0000259" key="5">
    <source>
        <dbReference type="PROSITE" id="PS51790"/>
    </source>
</evidence>
<dbReference type="GO" id="GO:0005737">
    <property type="term" value="C:cytoplasm"/>
    <property type="evidence" value="ECO:0007669"/>
    <property type="project" value="TreeGrafter"/>
</dbReference>
<dbReference type="Gene3D" id="2.170.150.20">
    <property type="entry name" value="Peptide methionine sulfoxide reductase"/>
    <property type="match status" value="1"/>
</dbReference>
<dbReference type="Pfam" id="PF01641">
    <property type="entry name" value="SelR"/>
    <property type="match status" value="1"/>
</dbReference>
<dbReference type="GO" id="GO:0030091">
    <property type="term" value="P:protein repair"/>
    <property type="evidence" value="ECO:0007669"/>
    <property type="project" value="InterPro"/>
</dbReference>
<dbReference type="Proteomes" id="UP000305939">
    <property type="component" value="Unassembled WGS sequence"/>
</dbReference>
<dbReference type="InterPro" id="IPR028427">
    <property type="entry name" value="Met_Sox_Rdtase_MsrB"/>
</dbReference>
<organism evidence="6 7">
    <name type="scientific">Robertkochia marina</name>
    <dbReference type="NCBI Taxonomy" id="1227945"/>
    <lineage>
        <taxon>Bacteria</taxon>
        <taxon>Pseudomonadati</taxon>
        <taxon>Bacteroidota</taxon>
        <taxon>Flavobacteriia</taxon>
        <taxon>Flavobacteriales</taxon>
        <taxon>Flavobacteriaceae</taxon>
        <taxon>Robertkochia</taxon>
    </lineage>
</organism>
<dbReference type="EMBL" id="SSMC01000002">
    <property type="protein sequence ID" value="THD68002.1"/>
    <property type="molecule type" value="Genomic_DNA"/>
</dbReference>
<dbReference type="PROSITE" id="PS51257">
    <property type="entry name" value="PROKAR_LIPOPROTEIN"/>
    <property type="match status" value="1"/>
</dbReference>
<dbReference type="PROSITE" id="PS51790">
    <property type="entry name" value="MSRB"/>
    <property type="match status" value="1"/>
</dbReference>
<evidence type="ECO:0000256" key="4">
    <source>
        <dbReference type="SAM" id="SignalP"/>
    </source>
</evidence>
<dbReference type="EC" id="1.8.4.12" evidence="1"/>
<dbReference type="RefSeq" id="WP_136336207.1">
    <property type="nucleotide sequence ID" value="NZ_QXMP01000010.1"/>
</dbReference>
<dbReference type="OrthoDB" id="4174719at2"/>
<evidence type="ECO:0000256" key="2">
    <source>
        <dbReference type="ARBA" id="ARBA00023002"/>
    </source>
</evidence>
<dbReference type="InterPro" id="IPR002579">
    <property type="entry name" value="Met_Sox_Rdtase_MsrB_dom"/>
</dbReference>
<keyword evidence="2 6" id="KW-0560">Oxidoreductase</keyword>
<dbReference type="NCBIfam" id="TIGR00357">
    <property type="entry name" value="peptide-methionine (R)-S-oxide reductase MsrB"/>
    <property type="match status" value="1"/>
</dbReference>
<dbReference type="GO" id="GO:0006979">
    <property type="term" value="P:response to oxidative stress"/>
    <property type="evidence" value="ECO:0007669"/>
    <property type="project" value="InterPro"/>
</dbReference>
<dbReference type="PANTHER" id="PTHR10173">
    <property type="entry name" value="METHIONINE SULFOXIDE REDUCTASE"/>
    <property type="match status" value="1"/>
</dbReference>
<accession>A0A4S3M0P8</accession>
<keyword evidence="7" id="KW-1185">Reference proteome</keyword>
<evidence type="ECO:0000256" key="3">
    <source>
        <dbReference type="ARBA" id="ARBA00048488"/>
    </source>
</evidence>
<protein>
    <recommendedName>
        <fullName evidence="1">peptide-methionine (R)-S-oxide reductase</fullName>
        <ecNumber evidence="1">1.8.4.12</ecNumber>
    </recommendedName>
</protein>
<comment type="caution">
    <text evidence="6">The sequence shown here is derived from an EMBL/GenBank/DDBJ whole genome shotgun (WGS) entry which is preliminary data.</text>
</comment>
<dbReference type="GO" id="GO:0033743">
    <property type="term" value="F:peptide-methionine (R)-S-oxide reductase activity"/>
    <property type="evidence" value="ECO:0007669"/>
    <property type="project" value="UniProtKB-EC"/>
</dbReference>
<evidence type="ECO:0000313" key="6">
    <source>
        <dbReference type="EMBL" id="THD68002.1"/>
    </source>
</evidence>
<comment type="catalytic activity">
    <reaction evidence="3">
        <text>L-methionyl-[protein] + [thioredoxin]-disulfide + H2O = L-methionyl-(R)-S-oxide-[protein] + [thioredoxin]-dithiol</text>
        <dbReference type="Rhea" id="RHEA:24164"/>
        <dbReference type="Rhea" id="RHEA-COMP:10698"/>
        <dbReference type="Rhea" id="RHEA-COMP:10700"/>
        <dbReference type="Rhea" id="RHEA-COMP:12313"/>
        <dbReference type="Rhea" id="RHEA-COMP:12314"/>
        <dbReference type="ChEBI" id="CHEBI:15377"/>
        <dbReference type="ChEBI" id="CHEBI:16044"/>
        <dbReference type="ChEBI" id="CHEBI:29950"/>
        <dbReference type="ChEBI" id="CHEBI:45764"/>
        <dbReference type="ChEBI" id="CHEBI:50058"/>
        <dbReference type="EC" id="1.8.4.12"/>
    </reaction>
</comment>
<keyword evidence="4" id="KW-0732">Signal</keyword>
<feature type="domain" description="MsrB" evidence="5">
    <location>
        <begin position="42"/>
        <end position="164"/>
    </location>
</feature>
<dbReference type="PANTHER" id="PTHR10173:SF57">
    <property type="entry name" value="PEPTIDE-METHIONINE (R)-S-OXIDE REDUCTASE"/>
    <property type="match status" value="1"/>
</dbReference>
<proteinExistence type="predicted"/>
<gene>
    <name evidence="6" type="primary">msrB</name>
    <name evidence="6" type="ORF">E7Z59_10165</name>
</gene>
<reference evidence="6 7" key="1">
    <citation type="submission" date="2019-04" db="EMBL/GenBank/DDBJ databases">
        <title>Draft genome sequence of Robertkochia marina CC-AMO-30D.</title>
        <authorList>
            <person name="Hameed A."/>
            <person name="Lin S.-Y."/>
            <person name="Shahina M."/>
            <person name="Lai W.-A."/>
            <person name="Young C.-C."/>
        </authorList>
    </citation>
    <scope>NUCLEOTIDE SEQUENCE [LARGE SCALE GENOMIC DNA]</scope>
    <source>
        <strain evidence="6 7">CC-AMO-30D</strain>
    </source>
</reference>
<feature type="signal peptide" evidence="4">
    <location>
        <begin position="1"/>
        <end position="20"/>
    </location>
</feature>